<dbReference type="GO" id="GO:0005525">
    <property type="term" value="F:GTP binding"/>
    <property type="evidence" value="ECO:0007669"/>
    <property type="project" value="UniProtKB-UniRule"/>
</dbReference>
<evidence type="ECO:0000313" key="7">
    <source>
        <dbReference type="EMBL" id="QFY43317.1"/>
    </source>
</evidence>
<feature type="binding site" evidence="4">
    <location>
        <begin position="8"/>
        <end position="15"/>
    </location>
    <ligand>
        <name>ATP</name>
        <dbReference type="ChEBI" id="CHEBI:30616"/>
    </ligand>
</feature>
<dbReference type="Proteomes" id="UP000325755">
    <property type="component" value="Chromosome"/>
</dbReference>
<reference evidence="7 8" key="1">
    <citation type="submission" date="2019-09" db="EMBL/GenBank/DDBJ databases">
        <title>Ecophysiology of the spiral-shaped methanotroph Methylospira mobilis as revealed by the complete genome sequence.</title>
        <authorList>
            <person name="Oshkin I.Y."/>
            <person name="Dedysh S.N."/>
            <person name="Miroshnikov K."/>
            <person name="Danilova O.V."/>
            <person name="Hakobyan A."/>
            <person name="Liesack W."/>
        </authorList>
    </citation>
    <scope>NUCLEOTIDE SEQUENCE [LARGE SCALE GENOMIC DNA]</scope>
    <source>
        <strain evidence="7 8">Shm1</strain>
    </source>
</reference>
<dbReference type="KEGG" id="mmob:F6R98_12405"/>
<dbReference type="PANTHER" id="PTHR30448:SF0">
    <property type="entry name" value="RNASE ADAPTER PROTEIN RAPZ"/>
    <property type="match status" value="1"/>
</dbReference>
<gene>
    <name evidence="7" type="primary">rapZ</name>
    <name evidence="7" type="ORF">F6R98_12405</name>
</gene>
<evidence type="ECO:0000256" key="3">
    <source>
        <dbReference type="ARBA" id="ARBA00023134"/>
    </source>
</evidence>
<name>A0A5Q0BMJ1_9GAMM</name>
<sequence>MKLIIVSGLSGSGKSIALETLEDCGYYCIDNLPIALLNGFISEAMITNRVTFQKTAIGIDARNPGESLEHFPSTRAMMQDHGIDCSVIFLQAAPSTLLKRFSETRRKHPLTDAAHSLPEAIEWERGVLEPISREADLVIDTTYTHVHQLRELIFERVGMRNEHLMSLCFQSFGFKNGLPLDTDFLFDARCLPNPHWEPNLRSKTGKDREVNDFLSAIPEVMNFLGDINAFMERWLPRFEAERRSYLNISVGCTGGQHRSVFLIEALARHFQSSSYDILVRHRDLS</sequence>
<keyword evidence="3 4" id="KW-0342">GTP-binding</keyword>
<dbReference type="HAMAP" id="MF_00636">
    <property type="entry name" value="RapZ_like"/>
    <property type="match status" value="1"/>
</dbReference>
<dbReference type="InterPro" id="IPR053930">
    <property type="entry name" value="RapZ-like_N"/>
</dbReference>
<dbReference type="NCBIfam" id="NF003828">
    <property type="entry name" value="PRK05416.1"/>
    <property type="match status" value="1"/>
</dbReference>
<evidence type="ECO:0000256" key="4">
    <source>
        <dbReference type="HAMAP-Rule" id="MF_00636"/>
    </source>
</evidence>
<dbReference type="SUPFAM" id="SSF52540">
    <property type="entry name" value="P-loop containing nucleoside triphosphate hydrolases"/>
    <property type="match status" value="1"/>
</dbReference>
<dbReference type="GO" id="GO:0005524">
    <property type="term" value="F:ATP binding"/>
    <property type="evidence" value="ECO:0007669"/>
    <property type="project" value="UniProtKB-UniRule"/>
</dbReference>
<dbReference type="PANTHER" id="PTHR30448">
    <property type="entry name" value="RNASE ADAPTER PROTEIN RAPZ"/>
    <property type="match status" value="1"/>
</dbReference>
<proteinExistence type="inferred from homology"/>
<evidence type="ECO:0000313" key="8">
    <source>
        <dbReference type="Proteomes" id="UP000325755"/>
    </source>
</evidence>
<dbReference type="RefSeq" id="WP_153249299.1">
    <property type="nucleotide sequence ID" value="NZ_CP044205.1"/>
</dbReference>
<protein>
    <submittedName>
        <fullName evidence="7">RNase adapter RapZ</fullName>
    </submittedName>
</protein>
<dbReference type="InterPro" id="IPR027417">
    <property type="entry name" value="P-loop_NTPase"/>
</dbReference>
<feature type="binding site" evidence="4">
    <location>
        <begin position="60"/>
        <end position="63"/>
    </location>
    <ligand>
        <name>GTP</name>
        <dbReference type="ChEBI" id="CHEBI:37565"/>
    </ligand>
</feature>
<dbReference type="FunCoup" id="A0A5Q0BMJ1">
    <property type="interactions" value="183"/>
</dbReference>
<dbReference type="InParanoid" id="A0A5Q0BMJ1"/>
<dbReference type="Pfam" id="PF03668">
    <property type="entry name" value="RapZ-like_N"/>
    <property type="match status" value="1"/>
</dbReference>
<evidence type="ECO:0000256" key="1">
    <source>
        <dbReference type="ARBA" id="ARBA00022741"/>
    </source>
</evidence>
<dbReference type="InterPro" id="IPR005337">
    <property type="entry name" value="RapZ-like"/>
</dbReference>
<dbReference type="PIRSF" id="PIRSF005052">
    <property type="entry name" value="P-loopkin"/>
    <property type="match status" value="1"/>
</dbReference>
<organism evidence="7 8">
    <name type="scientific">Candidatus Methylospira mobilis</name>
    <dbReference type="NCBI Taxonomy" id="1808979"/>
    <lineage>
        <taxon>Bacteria</taxon>
        <taxon>Pseudomonadati</taxon>
        <taxon>Pseudomonadota</taxon>
        <taxon>Gammaproteobacteria</taxon>
        <taxon>Methylococcales</taxon>
        <taxon>Methylococcaceae</taxon>
        <taxon>Candidatus Methylospira</taxon>
    </lineage>
</organism>
<evidence type="ECO:0000259" key="6">
    <source>
        <dbReference type="Pfam" id="PF22740"/>
    </source>
</evidence>
<dbReference type="EMBL" id="CP044205">
    <property type="protein sequence ID" value="QFY43317.1"/>
    <property type="molecule type" value="Genomic_DNA"/>
</dbReference>
<evidence type="ECO:0000256" key="2">
    <source>
        <dbReference type="ARBA" id="ARBA00022840"/>
    </source>
</evidence>
<accession>A0A5Q0BMJ1</accession>
<feature type="domain" description="RapZ-like N-terminal" evidence="5">
    <location>
        <begin position="1"/>
        <end position="157"/>
    </location>
</feature>
<evidence type="ECO:0000259" key="5">
    <source>
        <dbReference type="Pfam" id="PF03668"/>
    </source>
</evidence>
<keyword evidence="1 4" id="KW-0547">Nucleotide-binding</keyword>
<dbReference type="InterPro" id="IPR053931">
    <property type="entry name" value="RapZ_C"/>
</dbReference>
<dbReference type="Pfam" id="PF22740">
    <property type="entry name" value="PapZ_C"/>
    <property type="match status" value="1"/>
</dbReference>
<feature type="domain" description="RapZ C-terminal" evidence="6">
    <location>
        <begin position="165"/>
        <end position="284"/>
    </location>
</feature>
<keyword evidence="2 4" id="KW-0067">ATP-binding</keyword>
<keyword evidence="8" id="KW-1185">Reference proteome</keyword>
<dbReference type="AlphaFoldDB" id="A0A5Q0BMJ1"/>
<dbReference type="OrthoDB" id="9784461at2"/>